<dbReference type="SMART" id="SM00827">
    <property type="entry name" value="PKS_AT"/>
    <property type="match status" value="1"/>
</dbReference>
<comment type="caution">
    <text evidence="6">The sequence shown here is derived from an EMBL/GenBank/DDBJ whole genome shotgun (WGS) entry which is preliminary data.</text>
</comment>
<dbReference type="InterPro" id="IPR014043">
    <property type="entry name" value="Acyl_transferase_dom"/>
</dbReference>
<keyword evidence="6" id="KW-0012">Acyltransferase</keyword>
<dbReference type="PROSITE" id="PS00012">
    <property type="entry name" value="PHOSPHOPANTETHEINE"/>
    <property type="match status" value="1"/>
</dbReference>
<dbReference type="InterPro" id="IPR006162">
    <property type="entry name" value="Ppantetheine_attach_site"/>
</dbReference>
<keyword evidence="1" id="KW-0596">Phosphopantetheine</keyword>
<dbReference type="Gene3D" id="3.40.47.10">
    <property type="match status" value="1"/>
</dbReference>
<feature type="domain" description="Carrier" evidence="4">
    <location>
        <begin position="851"/>
        <end position="929"/>
    </location>
</feature>
<evidence type="ECO:0000256" key="1">
    <source>
        <dbReference type="ARBA" id="ARBA00022450"/>
    </source>
</evidence>
<dbReference type="SUPFAM" id="SSF52151">
    <property type="entry name" value="FabD/lysophospholipase-like"/>
    <property type="match status" value="1"/>
</dbReference>
<keyword evidence="7" id="KW-1185">Reference proteome</keyword>
<dbReference type="CDD" id="cd00833">
    <property type="entry name" value="PKS"/>
    <property type="match status" value="1"/>
</dbReference>
<evidence type="ECO:0000259" key="4">
    <source>
        <dbReference type="PROSITE" id="PS50075"/>
    </source>
</evidence>
<evidence type="ECO:0000256" key="2">
    <source>
        <dbReference type="ARBA" id="ARBA00022553"/>
    </source>
</evidence>
<dbReference type="RefSeq" id="WP_190711358.1">
    <property type="nucleotide sequence ID" value="NZ_JACJST010000001.1"/>
</dbReference>
<organism evidence="6 7">
    <name type="scientific">Anabaena lutea FACHB-196</name>
    <dbReference type="NCBI Taxonomy" id="2692881"/>
    <lineage>
        <taxon>Bacteria</taxon>
        <taxon>Bacillati</taxon>
        <taxon>Cyanobacteriota</taxon>
        <taxon>Cyanophyceae</taxon>
        <taxon>Nostocales</taxon>
        <taxon>Nostocaceae</taxon>
        <taxon>Anabaena</taxon>
    </lineage>
</organism>
<dbReference type="InterPro" id="IPR050091">
    <property type="entry name" value="PKS_NRPS_Biosynth_Enz"/>
</dbReference>
<evidence type="ECO:0000313" key="7">
    <source>
        <dbReference type="Proteomes" id="UP000640531"/>
    </source>
</evidence>
<dbReference type="InterPro" id="IPR018201">
    <property type="entry name" value="Ketoacyl_synth_AS"/>
</dbReference>
<evidence type="ECO:0000313" key="6">
    <source>
        <dbReference type="EMBL" id="MBD2566542.1"/>
    </source>
</evidence>
<dbReference type="Pfam" id="PF00550">
    <property type="entry name" value="PP-binding"/>
    <property type="match status" value="1"/>
</dbReference>
<accession>A0ABR8FBD9</accession>
<dbReference type="Pfam" id="PF02801">
    <property type="entry name" value="Ketoacyl-synt_C"/>
    <property type="match status" value="1"/>
</dbReference>
<dbReference type="InterPro" id="IPR001227">
    <property type="entry name" value="Ac_transferase_dom_sf"/>
</dbReference>
<dbReference type="InterPro" id="IPR009081">
    <property type="entry name" value="PP-bd_ACP"/>
</dbReference>
<name>A0ABR8FBD9_9NOST</name>
<dbReference type="InterPro" id="IPR020841">
    <property type="entry name" value="PKS_Beta-ketoAc_synthase_dom"/>
</dbReference>
<keyword evidence="3" id="KW-0808">Transferase</keyword>
<feature type="domain" description="Ketosynthase family 3 (KS3)" evidence="5">
    <location>
        <begin position="1"/>
        <end position="427"/>
    </location>
</feature>
<gene>
    <name evidence="6" type="ORF">H6G59_01265</name>
</gene>
<dbReference type="SMART" id="SM00825">
    <property type="entry name" value="PKS_KS"/>
    <property type="match status" value="1"/>
</dbReference>
<dbReference type="SMART" id="SM00823">
    <property type="entry name" value="PKS_PP"/>
    <property type="match status" value="1"/>
</dbReference>
<proteinExistence type="predicted"/>
<dbReference type="PANTHER" id="PTHR43775">
    <property type="entry name" value="FATTY ACID SYNTHASE"/>
    <property type="match status" value="1"/>
</dbReference>
<keyword evidence="2" id="KW-0597">Phosphoprotein</keyword>
<sequence>MEKIAIIGVGCRFPGADNPSSFWELLANKVDVIRELSSRPFDWDSLHEHSVVPTTGKSKSIKGGFLEQVEYFDPNFFQISPREAERIDPQQRLLLEVAWESLENAGILPSTELSGTQTGVFLGATNYDYGVILAKENAQINAYNAVGTSLGIIANRLSYLLNLQGPSLVIDTACSSSLVAIHYACQSLLSGESNLCLAGGVNLILSSEATISLSHAQMMAADGRCKTFDAAADGYVRGEGCGVVVLKRLADALRDGDNIQGIIRGSAVNQNGLSNGLTAPNGPSQQAVIRQALAKAGVKPSQISYVETQGTATPLGDSIEVNSLKAVLMEGREVNQPCWIGSVKTNIGHSEAASGIAGLIKVVLSLQHGEIPAHLHLKELNPYIKIKNTPIQIPTELQQWPAQKEPRLAGVSAFGFGGTNAHVILEEAPPQVKNQNLQERSSHLLTISAKTEPALQALVSRYQSHLQAHPKLELADICFTAKVGRSHFQHRLAVVINSKEQLIAQLAAFETGNHTTGLFSNQASKKPSKIAFLFTGEGCQYINMGRQLYHTQPIFRQAIEQCNEILRPYLEHSLLEILYPDQAEEQIASLLLEQTAYTQPALFAFEYALYQLWKSWGIQPNAVMGHNIGEYVAATVAGVFSLEDALKLIAHRGRLMAEFSAIANQVTYNQPQISLISNVTGNLADEDIATAQYWINHVSGAVQFAKSMQTLHQLGYKVFLEIGSKPILLGMERECQLANEGMWLPSLLPGMDEWQVMLSSLGQLFVAGVKVDWSGFDRDYQRTKVALPTYPFQRERYWIDTGTIQPQKQSLPKKLEIEQQATKTSISNQNAKILQQIETAESSDAFGERSDHLTLLITYLQEQIGRILGFKGSQLPNTEQNFFEMGMDSLMLTELRNQIQTDLNLDIPINIFMEGATIVTLSTQINHQLIPINVTQTVKAESNDQFQLVNVKNSDWIEIEI</sequence>
<dbReference type="InterPro" id="IPR014031">
    <property type="entry name" value="Ketoacyl_synth_C"/>
</dbReference>
<dbReference type="InterPro" id="IPR016035">
    <property type="entry name" value="Acyl_Trfase/lysoPLipase"/>
</dbReference>
<dbReference type="Gene3D" id="1.10.1200.10">
    <property type="entry name" value="ACP-like"/>
    <property type="match status" value="1"/>
</dbReference>
<dbReference type="SUPFAM" id="SSF47336">
    <property type="entry name" value="ACP-like"/>
    <property type="match status" value="1"/>
</dbReference>
<dbReference type="SUPFAM" id="SSF53901">
    <property type="entry name" value="Thiolase-like"/>
    <property type="match status" value="1"/>
</dbReference>
<dbReference type="InterPro" id="IPR016039">
    <property type="entry name" value="Thiolase-like"/>
</dbReference>
<dbReference type="Pfam" id="PF22621">
    <property type="entry name" value="CurL-like_PKS_C"/>
    <property type="match status" value="1"/>
</dbReference>
<dbReference type="InterPro" id="IPR020806">
    <property type="entry name" value="PKS_PP-bd"/>
</dbReference>
<dbReference type="Pfam" id="PF00109">
    <property type="entry name" value="ketoacyl-synt"/>
    <property type="match status" value="1"/>
</dbReference>
<dbReference type="PANTHER" id="PTHR43775:SF37">
    <property type="entry name" value="SI:DKEY-61P9.11"/>
    <property type="match status" value="1"/>
</dbReference>
<dbReference type="GO" id="GO:0016746">
    <property type="term" value="F:acyltransferase activity"/>
    <property type="evidence" value="ECO:0007669"/>
    <property type="project" value="UniProtKB-KW"/>
</dbReference>
<dbReference type="Proteomes" id="UP000640531">
    <property type="component" value="Unassembled WGS sequence"/>
</dbReference>
<dbReference type="PROSITE" id="PS52004">
    <property type="entry name" value="KS3_2"/>
    <property type="match status" value="1"/>
</dbReference>
<dbReference type="Gene3D" id="3.40.366.10">
    <property type="entry name" value="Malonyl-Coenzyme A Acyl Carrier Protein, domain 2"/>
    <property type="match status" value="1"/>
</dbReference>
<protein>
    <submittedName>
        <fullName evidence="6">Acyltransferase domain-containing protein</fullName>
    </submittedName>
</protein>
<dbReference type="InterPro" id="IPR036736">
    <property type="entry name" value="ACP-like_sf"/>
</dbReference>
<reference evidence="6 7" key="1">
    <citation type="journal article" date="2020" name="ISME J.">
        <title>Comparative genomics reveals insights into cyanobacterial evolution and habitat adaptation.</title>
        <authorList>
            <person name="Chen M.Y."/>
            <person name="Teng W.K."/>
            <person name="Zhao L."/>
            <person name="Hu C.X."/>
            <person name="Zhou Y.K."/>
            <person name="Han B.P."/>
            <person name="Song L.R."/>
            <person name="Shu W.S."/>
        </authorList>
    </citation>
    <scope>NUCLEOTIDE SEQUENCE [LARGE SCALE GENOMIC DNA]</scope>
    <source>
        <strain evidence="6 7">FACHB-196</strain>
    </source>
</reference>
<dbReference type="InterPro" id="IPR014030">
    <property type="entry name" value="Ketoacyl_synth_N"/>
</dbReference>
<dbReference type="EMBL" id="JACJST010000001">
    <property type="protein sequence ID" value="MBD2566542.1"/>
    <property type="molecule type" value="Genomic_DNA"/>
</dbReference>
<dbReference type="Gene3D" id="3.30.70.3290">
    <property type="match status" value="1"/>
</dbReference>
<dbReference type="Pfam" id="PF00698">
    <property type="entry name" value="Acyl_transf_1"/>
    <property type="match status" value="1"/>
</dbReference>
<evidence type="ECO:0000256" key="3">
    <source>
        <dbReference type="ARBA" id="ARBA00022679"/>
    </source>
</evidence>
<dbReference type="PROSITE" id="PS50075">
    <property type="entry name" value="CARRIER"/>
    <property type="match status" value="1"/>
</dbReference>
<evidence type="ECO:0000259" key="5">
    <source>
        <dbReference type="PROSITE" id="PS52004"/>
    </source>
</evidence>
<dbReference type="PROSITE" id="PS00606">
    <property type="entry name" value="KS3_1"/>
    <property type="match status" value="1"/>
</dbReference>